<evidence type="ECO:0000313" key="7">
    <source>
        <dbReference type="EMBL" id="EJT53189.1"/>
    </source>
</evidence>
<protein>
    <submittedName>
        <fullName evidence="7">FAD binding domain protein</fullName>
    </submittedName>
</protein>
<dbReference type="Gene3D" id="3.50.50.60">
    <property type="entry name" value="FAD/NAD(P)-binding domain"/>
    <property type="match status" value="1"/>
</dbReference>
<dbReference type="PANTHER" id="PTHR43004">
    <property type="entry name" value="TRK SYSTEM POTASSIUM UPTAKE PROTEIN"/>
    <property type="match status" value="1"/>
</dbReference>
<dbReference type="KEGG" id="tasa:A1Q1_07864"/>
<reference evidence="7 8" key="1">
    <citation type="journal article" date="2012" name="Eukaryot. Cell">
        <title>Draft genome sequence of CBS 2479, the standard type strain of Trichosporon asahii.</title>
        <authorList>
            <person name="Yang R.Y."/>
            <person name="Li H.T."/>
            <person name="Zhu H."/>
            <person name="Zhou G.P."/>
            <person name="Wang M."/>
            <person name="Wang L."/>
        </authorList>
    </citation>
    <scope>NUCLEOTIDE SEQUENCE [LARGE SCALE GENOMIC DNA]</scope>
    <source>
        <strain evidence="8">ATCC 90039 / CBS 2479 / JCM 2466 / KCTC 7840 / NCYC 2677 / UAMH 7654</strain>
    </source>
</reference>
<dbReference type="PANTHER" id="PTHR43004:SF20">
    <property type="entry name" value="2-MONOOXYGENASE, PUTATIVE (AFU_ORTHOLOGUE AFUA_1G13660)-RELATED"/>
    <property type="match status" value="1"/>
</dbReference>
<evidence type="ECO:0000256" key="1">
    <source>
        <dbReference type="ARBA" id="ARBA00007801"/>
    </source>
</evidence>
<dbReference type="InterPro" id="IPR038220">
    <property type="entry name" value="PHOX_C_sf"/>
</dbReference>
<dbReference type="PRINTS" id="PR00420">
    <property type="entry name" value="RNGMNOXGNASE"/>
</dbReference>
<dbReference type="GO" id="GO:0016709">
    <property type="term" value="F:oxidoreductase activity, acting on paired donors, with incorporation or reduction of molecular oxygen, NAD(P)H as one donor, and incorporation of one atom of oxygen"/>
    <property type="evidence" value="ECO:0007669"/>
    <property type="project" value="UniProtKB-ARBA"/>
</dbReference>
<evidence type="ECO:0000256" key="4">
    <source>
        <dbReference type="ARBA" id="ARBA00023002"/>
    </source>
</evidence>
<sequence length="641" mass="71050">MTNPAGKESKVDVLIVGAGPAGLMLATQLAQLNIDCRVVDKMAHPVLRGHADGLQCRTEEVFDALGLKAAFDAETHECAEVVIWDPTEDGGIVESNRVVDTTPGLSRCKHVNLGQDRVEAIFLADMEKNGLKVDRLLTPTSMVIDEERLDDPSAYPVTVTLKKLPKPKEEANGDVQSGLYRSNLFVDESSTAGNDTEAEADETVHCKYFVGCDGARSWVRKALGLELKGDSANVYWGAFDAVIDTDLPTSRMKHVVHSKNDGTVLMVPREDSMVRIYTQMGTLAPGERVDRAAVTLERLCAKTQDVVRPYKIDFPYVDWYTCYEIGQRVCDTFAMHGDHVLIAGDACHTHSPKAGQGMNVSMMDTFNLGWKLASVLRGQAKMGLIHTYHEERRKTAKELIDFDRKFSAMFTGQAKPEELDLFSPEQMRGAWEQSIRFTSGTGVQYLPNDIVLDGSKGRQSQLAKKITPGQHLENQQVFGAFNAHAIQLQAAVKADGRWRIIVFPGDVRNADRLQAYNALGEDLEQLSKTYTPKDADPDAVIQTLTVFDSPHKDVQYLAGKLPSVYLPRRKPWNIRAFDTAFTDEDTYHDGPCAAYKGYGIDPNVGAVIVVRPDQYVSGVFPMDGGKDIAAFFDRFMIQQQY</sequence>
<keyword evidence="2" id="KW-0285">Flavoprotein</keyword>
<dbReference type="InterPro" id="IPR036249">
    <property type="entry name" value="Thioredoxin-like_sf"/>
</dbReference>
<dbReference type="RefSeq" id="XP_014184285.1">
    <property type="nucleotide sequence ID" value="XM_014328810.1"/>
</dbReference>
<keyword evidence="3" id="KW-0274">FAD</keyword>
<keyword evidence="4" id="KW-0560">Oxidoreductase</keyword>
<dbReference type="InterPro" id="IPR036188">
    <property type="entry name" value="FAD/NAD-bd_sf"/>
</dbReference>
<dbReference type="CDD" id="cd02979">
    <property type="entry name" value="PHOX_C"/>
    <property type="match status" value="1"/>
</dbReference>
<dbReference type="SUPFAM" id="SSF54373">
    <property type="entry name" value="FAD-linked reductases, C-terminal domain"/>
    <property type="match status" value="1"/>
</dbReference>
<dbReference type="GO" id="GO:0071949">
    <property type="term" value="F:FAD binding"/>
    <property type="evidence" value="ECO:0007669"/>
    <property type="project" value="InterPro"/>
</dbReference>
<proteinExistence type="inferred from homology"/>
<dbReference type="AlphaFoldDB" id="J8TSJ7"/>
<evidence type="ECO:0000259" key="5">
    <source>
        <dbReference type="Pfam" id="PF01494"/>
    </source>
</evidence>
<evidence type="ECO:0000313" key="8">
    <source>
        <dbReference type="Proteomes" id="UP000002748"/>
    </source>
</evidence>
<dbReference type="Gene3D" id="3.40.30.20">
    <property type="match status" value="1"/>
</dbReference>
<comment type="similarity">
    <text evidence="1">Belongs to the PheA/TfdB FAD monooxygenase family.</text>
</comment>
<dbReference type="Pfam" id="PF07976">
    <property type="entry name" value="Phe_hydrox_dim"/>
    <property type="match status" value="1"/>
</dbReference>
<evidence type="ECO:0000259" key="6">
    <source>
        <dbReference type="Pfam" id="PF07976"/>
    </source>
</evidence>
<dbReference type="VEuPathDB" id="FungiDB:A1Q1_07864"/>
<dbReference type="InterPro" id="IPR012941">
    <property type="entry name" value="Phe_hydrox_C_dim_dom"/>
</dbReference>
<comment type="caution">
    <text evidence="7">The sequence shown here is derived from an EMBL/GenBank/DDBJ whole genome shotgun (WGS) entry which is preliminary data.</text>
</comment>
<dbReference type="Gene3D" id="3.30.9.10">
    <property type="entry name" value="D-Amino Acid Oxidase, subunit A, domain 2"/>
    <property type="match status" value="1"/>
</dbReference>
<organism evidence="7 8">
    <name type="scientific">Trichosporon asahii var. asahii (strain ATCC 90039 / CBS 2479 / JCM 2466 / KCTC 7840 / NBRC 103889/ NCYC 2677 / UAMH 7654)</name>
    <name type="common">Yeast</name>
    <dbReference type="NCBI Taxonomy" id="1186058"/>
    <lineage>
        <taxon>Eukaryota</taxon>
        <taxon>Fungi</taxon>
        <taxon>Dikarya</taxon>
        <taxon>Basidiomycota</taxon>
        <taxon>Agaricomycotina</taxon>
        <taxon>Tremellomycetes</taxon>
        <taxon>Trichosporonales</taxon>
        <taxon>Trichosporonaceae</taxon>
        <taxon>Trichosporon</taxon>
    </lineage>
</organism>
<dbReference type="InterPro" id="IPR002938">
    <property type="entry name" value="FAD-bd"/>
</dbReference>
<dbReference type="Proteomes" id="UP000002748">
    <property type="component" value="Unassembled WGS sequence"/>
</dbReference>
<dbReference type="OrthoDB" id="1716816at2759"/>
<gene>
    <name evidence="7" type="ORF">A1Q1_07864</name>
</gene>
<feature type="domain" description="Phenol hydroxylase-like C-terminal dimerisation" evidence="6">
    <location>
        <begin position="443"/>
        <end position="640"/>
    </location>
</feature>
<dbReference type="SUPFAM" id="SSF51905">
    <property type="entry name" value="FAD/NAD(P)-binding domain"/>
    <property type="match status" value="1"/>
</dbReference>
<dbReference type="GeneID" id="25991376"/>
<evidence type="ECO:0000256" key="3">
    <source>
        <dbReference type="ARBA" id="ARBA00022827"/>
    </source>
</evidence>
<feature type="domain" description="FAD-binding" evidence="5">
    <location>
        <begin position="10"/>
        <end position="402"/>
    </location>
</feature>
<name>J8TSJ7_TRIAS</name>
<accession>J8TSJ7</accession>
<dbReference type="EMBL" id="ALBS01000007">
    <property type="protein sequence ID" value="EJT53189.1"/>
    <property type="molecule type" value="Genomic_DNA"/>
</dbReference>
<evidence type="ECO:0000256" key="2">
    <source>
        <dbReference type="ARBA" id="ARBA00022630"/>
    </source>
</evidence>
<dbReference type="Pfam" id="PF01494">
    <property type="entry name" value="FAD_binding_3"/>
    <property type="match status" value="1"/>
</dbReference>
<dbReference type="InterPro" id="IPR050641">
    <property type="entry name" value="RIFMO-like"/>
</dbReference>
<dbReference type="HOGENOM" id="CLU_009665_9_2_1"/>
<dbReference type="SUPFAM" id="SSF52833">
    <property type="entry name" value="Thioredoxin-like"/>
    <property type="match status" value="1"/>
</dbReference>